<evidence type="ECO:0000313" key="2">
    <source>
        <dbReference type="Proteomes" id="UP000215767"/>
    </source>
</evidence>
<dbReference type="Proteomes" id="UP000215767">
    <property type="component" value="Unassembled WGS sequence"/>
</dbReference>
<evidence type="ECO:0000313" key="1">
    <source>
        <dbReference type="EMBL" id="OZI67125.1"/>
    </source>
</evidence>
<comment type="caution">
    <text evidence="1">The sequence shown here is derived from an EMBL/GenBank/DDBJ whole genome shotgun (WGS) entry which is preliminary data.</text>
</comment>
<proteinExistence type="predicted"/>
<accession>A0A261UZN6</accession>
<dbReference type="EMBL" id="NEVS01000001">
    <property type="protein sequence ID" value="OZI67125.1"/>
    <property type="molecule type" value="Genomic_DNA"/>
</dbReference>
<dbReference type="RefSeq" id="WP_094840319.1">
    <property type="nucleotide sequence ID" value="NZ_NEVS01000001.1"/>
</dbReference>
<reference evidence="2" key="1">
    <citation type="submission" date="2017-05" db="EMBL/GenBank/DDBJ databases">
        <title>Complete and WGS of Bordetella genogroups.</title>
        <authorList>
            <person name="Spilker T."/>
            <person name="Lipuma J."/>
        </authorList>
    </citation>
    <scope>NUCLEOTIDE SEQUENCE [LARGE SCALE GENOMIC DNA]</scope>
    <source>
        <strain evidence="2">AU8856</strain>
    </source>
</reference>
<organism evidence="1 2">
    <name type="scientific">Bordetella genomosp. 11</name>
    <dbReference type="NCBI Taxonomy" id="1416808"/>
    <lineage>
        <taxon>Bacteria</taxon>
        <taxon>Pseudomonadati</taxon>
        <taxon>Pseudomonadota</taxon>
        <taxon>Betaproteobacteria</taxon>
        <taxon>Burkholderiales</taxon>
        <taxon>Alcaligenaceae</taxon>
        <taxon>Bordetella</taxon>
    </lineage>
</organism>
<name>A0A261UZN6_9BORD</name>
<protein>
    <submittedName>
        <fullName evidence="1">Uncharacterized protein</fullName>
    </submittedName>
</protein>
<dbReference type="AlphaFoldDB" id="A0A261UZN6"/>
<sequence>MYACATGAAGFRPEFFLPYRQEDVSAQGTQAVPCAGISYSREQHGSNRAFCAGPLFERYRDEMRVLLDTLAEFAAQGKSLEQARKIADGYNCLFRRRFNAPYQECYAELIDGSGKRALESIDALLRDGAIPLHIRISAAVNLSGSLDVCEGGTLSNLIATQRGLLMSAGGIKARFWKMKEDCTRGVLQEAVHEKFGRRKGYTDYEIHYVNAAWNALAAEIGLEPVSDPRAPALRAEDPAFVDACRTLVLESITPDNLASLLADQCLSAFRNAAPPELRHAQHGQGIPAWFEAALDDILLDLGLGAERLTLHAFVQLDEFGERYRLRTDATLIAVALLDAIHAEGLMDDIPVQRAEWHDERGQRAVALSYGKLAWQTSEAETAMARWKSPDPLTIADLRRWRQARRPDAADVSPVEVRAAIRADDPRELVDTPAECLTDTDTLLLLLVRLGNDEACRYLNRNIGHFRDHFPVGERAALIDGVMHMGNAGFVLASCWYTDMYALLSEVSRPGGATRLQRWMAQRNAAAIDAARLLAEQGWGGAAPTQRKSQQLYRLLCGNHDTPMLYDAMVADNVAGIGAWHRLLCSPAVLPAVGAVLHDLLIADCKGSTPALVAAMHRDRAGAVEAYRAMLTDPVLLPKIRRRLLCLLAGTGTRFGRTLQVGSPLIYAMDGGSAAAILAYGSMLLDPALFPEIREDMPTLLGIRTASERPGARKYYQSVLWWAMSKGQAGALDAYRRVLVQPAILECMKDSLPALVTGKDPLGQVTALHSALEQGHAAAIDAYHAFVADPALLPFIRHVLPKALLAQGSWGAPGLALAMQKGHAQAVASYHAMLVDEALLPVIARSLPGLLQARSVGEPAGVAKAVAAGHTRVVAAFHALVVDPKILSAIAHVLPELLVAKDISGAAGLPAAGQEGYADTVAAYRAILLDGRIGPCIEDRIRRRLARAAASGAMRSMAAMSKPAAPAHASLAWEAEVDQWLRLHIERHMSRPGFVARMALRIQRWAAA</sequence>
<gene>
    <name evidence="1" type="ORF">CAL28_05400</name>
</gene>
<keyword evidence="2" id="KW-1185">Reference proteome</keyword>
<dbReference type="OrthoDB" id="8622530at2"/>